<dbReference type="SUPFAM" id="SSF53590">
    <property type="entry name" value="Nucleoside hydrolase"/>
    <property type="match status" value="1"/>
</dbReference>
<dbReference type="InterPro" id="IPR023186">
    <property type="entry name" value="IUNH"/>
</dbReference>
<dbReference type="RefSeq" id="WP_069697194.1">
    <property type="nucleotide sequence ID" value="NZ_JAGGMA010000009.1"/>
</dbReference>
<protein>
    <submittedName>
        <fullName evidence="4">Ribonucleoside hydrolase RihC</fullName>
    </submittedName>
</protein>
<accession>A0A1E5L176</accession>
<dbReference type="InterPro" id="IPR015910">
    <property type="entry name" value="I/U_nuclsd_hydro_CS"/>
</dbReference>
<comment type="caution">
    <text evidence="4">The sequence shown here is derived from an EMBL/GenBank/DDBJ whole genome shotgun (WGS) entry which is preliminary data.</text>
</comment>
<dbReference type="PROSITE" id="PS01247">
    <property type="entry name" value="IUNH"/>
    <property type="match status" value="1"/>
</dbReference>
<dbReference type="AlphaFoldDB" id="A0A1E5L176"/>
<dbReference type="Gene3D" id="3.90.245.10">
    <property type="entry name" value="Ribonucleoside hydrolase-like"/>
    <property type="match status" value="1"/>
</dbReference>
<proteinExistence type="predicted"/>
<dbReference type="Pfam" id="PF01156">
    <property type="entry name" value="IU_nuc_hydro"/>
    <property type="match status" value="1"/>
</dbReference>
<keyword evidence="2" id="KW-0326">Glycosidase</keyword>
<evidence type="ECO:0000313" key="4">
    <source>
        <dbReference type="EMBL" id="OEH83844.1"/>
    </source>
</evidence>
<dbReference type="GO" id="GO:0008477">
    <property type="term" value="F:purine nucleosidase activity"/>
    <property type="evidence" value="ECO:0007669"/>
    <property type="project" value="TreeGrafter"/>
</dbReference>
<evidence type="ECO:0000256" key="2">
    <source>
        <dbReference type="ARBA" id="ARBA00023295"/>
    </source>
</evidence>
<evidence type="ECO:0000256" key="1">
    <source>
        <dbReference type="ARBA" id="ARBA00022801"/>
    </source>
</evidence>
<dbReference type="PANTHER" id="PTHR12304:SF15">
    <property type="entry name" value="NON-SPECIFIC RIBONUCLEOSIDE HYDROLASE RIHC"/>
    <property type="match status" value="1"/>
</dbReference>
<keyword evidence="5" id="KW-1185">Reference proteome</keyword>
<dbReference type="NCBIfam" id="NF008036">
    <property type="entry name" value="PRK10768.1"/>
    <property type="match status" value="1"/>
</dbReference>
<keyword evidence="1 4" id="KW-0378">Hydrolase</keyword>
<sequence>MIKEKTPIIIDTDPGIDDAVALSIALNHPKLDVLLLTTVAGNVNVNKTTENTLKLVSFFGKTVPVAKGCDKPLLIQLEDSAEIHGESGMDGFDFPAITEKTLAIHAVEAMKNCILNSPEPVTLVPIAALTNIALLVSMYPETKQNIKEIVMMGGSLSRGNTHTSAEFNTYVDPHAAQIVFQSDIPIVMVGLDVTSTAVLTKNEVEQIKEFGKVGNMFYSLFQHYRGGSLQTGLKMHDVCAIAYLTNPELFTVQKTFVEIALEGPAAGATVADLKMKYHNTTNAEVCLDIDIPAFQKWVVSNLESI</sequence>
<dbReference type="GO" id="GO:0005829">
    <property type="term" value="C:cytosol"/>
    <property type="evidence" value="ECO:0007669"/>
    <property type="project" value="TreeGrafter"/>
</dbReference>
<dbReference type="Proteomes" id="UP000095256">
    <property type="component" value="Unassembled WGS sequence"/>
</dbReference>
<dbReference type="InterPro" id="IPR036452">
    <property type="entry name" value="Ribo_hydro-like"/>
</dbReference>
<dbReference type="OrthoDB" id="9797882at2"/>
<dbReference type="PANTHER" id="PTHR12304">
    <property type="entry name" value="INOSINE-URIDINE PREFERRING NUCLEOSIDE HYDROLASE"/>
    <property type="match status" value="1"/>
</dbReference>
<evidence type="ECO:0000259" key="3">
    <source>
        <dbReference type="Pfam" id="PF01156"/>
    </source>
</evidence>
<reference evidence="4 5" key="1">
    <citation type="submission" date="2016-09" db="EMBL/GenBank/DDBJ databases">
        <authorList>
            <person name="Capua I."/>
            <person name="De Benedictis P."/>
            <person name="Joannis T."/>
            <person name="Lombin L.H."/>
            <person name="Cattoli G."/>
        </authorList>
    </citation>
    <scope>NUCLEOTIDE SEQUENCE [LARGE SCALE GENOMIC DNA]</scope>
    <source>
        <strain evidence="4 5">LMG 25899</strain>
    </source>
</reference>
<dbReference type="GO" id="GO:0045437">
    <property type="term" value="F:uridine nucleosidase activity"/>
    <property type="evidence" value="ECO:0007669"/>
    <property type="project" value="UniProtKB-ARBA"/>
</dbReference>
<gene>
    <name evidence="4" type="ORF">BCR26_07540</name>
</gene>
<dbReference type="InterPro" id="IPR001910">
    <property type="entry name" value="Inosine/uridine_hydrolase_dom"/>
</dbReference>
<feature type="domain" description="Inosine/uridine-preferring nucleoside hydrolase" evidence="3">
    <location>
        <begin position="8"/>
        <end position="295"/>
    </location>
</feature>
<name>A0A1E5L176_9ENTE</name>
<dbReference type="CDD" id="cd02651">
    <property type="entry name" value="nuc_hydro_IU_UC_XIUA"/>
    <property type="match status" value="1"/>
</dbReference>
<evidence type="ECO:0000313" key="5">
    <source>
        <dbReference type="Proteomes" id="UP000095256"/>
    </source>
</evidence>
<dbReference type="STRING" id="762845.BCR26_07540"/>
<dbReference type="EMBL" id="MIEK01000002">
    <property type="protein sequence ID" value="OEH83844.1"/>
    <property type="molecule type" value="Genomic_DNA"/>
</dbReference>
<dbReference type="GO" id="GO:0006152">
    <property type="term" value="P:purine nucleoside catabolic process"/>
    <property type="evidence" value="ECO:0007669"/>
    <property type="project" value="TreeGrafter"/>
</dbReference>
<organism evidence="4 5">
    <name type="scientific">Enterococcus rivorum</name>
    <dbReference type="NCBI Taxonomy" id="762845"/>
    <lineage>
        <taxon>Bacteria</taxon>
        <taxon>Bacillati</taxon>
        <taxon>Bacillota</taxon>
        <taxon>Bacilli</taxon>
        <taxon>Lactobacillales</taxon>
        <taxon>Enterococcaceae</taxon>
        <taxon>Enterococcus</taxon>
    </lineage>
</organism>